<dbReference type="InterPro" id="IPR019775">
    <property type="entry name" value="WD40_repeat_CS"/>
</dbReference>
<dbReference type="InterPro" id="IPR057588">
    <property type="entry name" value="NWD1/2-like_WH"/>
</dbReference>
<organism evidence="6 7">
    <name type="scientific">Agrilus planipennis</name>
    <name type="common">Emerald ash borer</name>
    <name type="synonym">Agrilus marcopoli</name>
    <dbReference type="NCBI Taxonomy" id="224129"/>
    <lineage>
        <taxon>Eukaryota</taxon>
        <taxon>Metazoa</taxon>
        <taxon>Ecdysozoa</taxon>
        <taxon>Arthropoda</taxon>
        <taxon>Hexapoda</taxon>
        <taxon>Insecta</taxon>
        <taxon>Pterygota</taxon>
        <taxon>Neoptera</taxon>
        <taxon>Endopterygota</taxon>
        <taxon>Coleoptera</taxon>
        <taxon>Polyphaga</taxon>
        <taxon>Elateriformia</taxon>
        <taxon>Buprestoidea</taxon>
        <taxon>Buprestidae</taxon>
        <taxon>Agrilinae</taxon>
        <taxon>Agrilus</taxon>
    </lineage>
</organism>
<dbReference type="InterPro" id="IPR027417">
    <property type="entry name" value="P-loop_NTPase"/>
</dbReference>
<dbReference type="PROSITE" id="PS00678">
    <property type="entry name" value="WD_REPEATS_1"/>
    <property type="match status" value="3"/>
</dbReference>
<dbReference type="InParanoid" id="A0A7F5R9P0"/>
<dbReference type="PRINTS" id="PR00320">
    <property type="entry name" value="GPROTEINBRPT"/>
</dbReference>
<feature type="compositionally biased region" description="Low complexity" evidence="4">
    <location>
        <begin position="1581"/>
        <end position="1593"/>
    </location>
</feature>
<keyword evidence="6" id="KW-1185">Reference proteome</keyword>
<dbReference type="SUPFAM" id="SSF50978">
    <property type="entry name" value="WD40 repeat-like"/>
    <property type="match status" value="1"/>
</dbReference>
<feature type="repeat" description="WD" evidence="3">
    <location>
        <begin position="954"/>
        <end position="989"/>
    </location>
</feature>
<dbReference type="SUPFAM" id="SSF52540">
    <property type="entry name" value="P-loop containing nucleoside triphosphate hydrolases"/>
    <property type="match status" value="1"/>
</dbReference>
<name>A0A7F5R9P0_AGRPL</name>
<feature type="repeat" description="WD" evidence="3">
    <location>
        <begin position="1380"/>
        <end position="1421"/>
    </location>
</feature>
<feature type="repeat" description="WD" evidence="3">
    <location>
        <begin position="1173"/>
        <end position="1214"/>
    </location>
</feature>
<dbReference type="Gene3D" id="2.130.10.10">
    <property type="entry name" value="YVTN repeat-like/Quinoprotein amine dehydrogenase"/>
    <property type="match status" value="4"/>
</dbReference>
<dbReference type="CDD" id="cd00200">
    <property type="entry name" value="WD40"/>
    <property type="match status" value="2"/>
</dbReference>
<evidence type="ECO:0000313" key="7">
    <source>
        <dbReference type="RefSeq" id="XP_025832687.1"/>
    </source>
</evidence>
<feature type="repeat" description="WD" evidence="3">
    <location>
        <begin position="1215"/>
        <end position="1256"/>
    </location>
</feature>
<dbReference type="Pfam" id="PF25469">
    <property type="entry name" value="WHD_NWD1"/>
    <property type="match status" value="1"/>
</dbReference>
<dbReference type="InterPro" id="IPR011047">
    <property type="entry name" value="Quinoprotein_ADH-like_sf"/>
</dbReference>
<gene>
    <name evidence="7" type="primary">LOC108737958</name>
</gene>
<dbReference type="KEGG" id="apln:108737958"/>
<dbReference type="InterPro" id="IPR001680">
    <property type="entry name" value="WD40_rpt"/>
</dbReference>
<dbReference type="Gene3D" id="3.40.50.300">
    <property type="entry name" value="P-loop containing nucleotide triphosphate hydrolases"/>
    <property type="match status" value="1"/>
</dbReference>
<dbReference type="RefSeq" id="XP_025832687.1">
    <property type="nucleotide sequence ID" value="XM_025976902.1"/>
</dbReference>
<dbReference type="PANTHER" id="PTHR19871">
    <property type="entry name" value="BETA TRANSDUCIN-RELATED PROTEIN"/>
    <property type="match status" value="1"/>
</dbReference>
<feature type="repeat" description="WD" evidence="3">
    <location>
        <begin position="1037"/>
        <end position="1078"/>
    </location>
</feature>
<feature type="repeat" description="WD" evidence="3">
    <location>
        <begin position="870"/>
        <end position="905"/>
    </location>
</feature>
<evidence type="ECO:0000256" key="1">
    <source>
        <dbReference type="ARBA" id="ARBA00022574"/>
    </source>
</evidence>
<dbReference type="PANTHER" id="PTHR19871:SF28">
    <property type="entry name" value="AAA+ ATPASE DOMAIN-CONTAINING PROTEIN"/>
    <property type="match status" value="1"/>
</dbReference>
<feature type="domain" description="NWD1/2-like winged helix-turn-helix" evidence="5">
    <location>
        <begin position="539"/>
        <end position="647"/>
    </location>
</feature>
<feature type="repeat" description="WD" evidence="3">
    <location>
        <begin position="1131"/>
        <end position="1172"/>
    </location>
</feature>
<evidence type="ECO:0000256" key="3">
    <source>
        <dbReference type="PROSITE-ProRule" id="PRU00221"/>
    </source>
</evidence>
<dbReference type="Proteomes" id="UP000192223">
    <property type="component" value="Unplaced"/>
</dbReference>
<dbReference type="FunCoup" id="A0A7F5R9P0">
    <property type="interactions" value="55"/>
</dbReference>
<feature type="repeat" description="WD" evidence="3">
    <location>
        <begin position="1295"/>
        <end position="1336"/>
    </location>
</feature>
<keyword evidence="2" id="KW-0677">Repeat</keyword>
<reference evidence="7" key="1">
    <citation type="submission" date="2025-08" db="UniProtKB">
        <authorList>
            <consortium name="RefSeq"/>
        </authorList>
    </citation>
    <scope>IDENTIFICATION</scope>
    <source>
        <tissue evidence="7">Entire body</tissue>
    </source>
</reference>
<dbReference type="InterPro" id="IPR020472">
    <property type="entry name" value="WD40_PAC1"/>
</dbReference>
<protein>
    <submittedName>
        <fullName evidence="7">NACHT domain- and WD repeat-containing protein 1</fullName>
    </submittedName>
</protein>
<dbReference type="GeneID" id="108737958"/>
<feature type="repeat" description="WD" evidence="3">
    <location>
        <begin position="1337"/>
        <end position="1379"/>
    </location>
</feature>
<dbReference type="InterPro" id="IPR052752">
    <property type="entry name" value="NACHT-WD_repeat"/>
</dbReference>
<proteinExistence type="predicted"/>
<evidence type="ECO:0000259" key="5">
    <source>
        <dbReference type="Pfam" id="PF25469"/>
    </source>
</evidence>
<feature type="region of interest" description="Disordered" evidence="4">
    <location>
        <begin position="1533"/>
        <end position="1607"/>
    </location>
</feature>
<evidence type="ECO:0000313" key="6">
    <source>
        <dbReference type="Proteomes" id="UP000192223"/>
    </source>
</evidence>
<dbReference type="SMART" id="SM00320">
    <property type="entry name" value="WD40"/>
    <property type="match status" value="13"/>
</dbReference>
<dbReference type="PROSITE" id="PS50294">
    <property type="entry name" value="WD_REPEATS_REGION"/>
    <property type="match status" value="7"/>
</dbReference>
<feature type="compositionally biased region" description="Polar residues" evidence="4">
    <location>
        <begin position="1538"/>
        <end position="1562"/>
    </location>
</feature>
<evidence type="ECO:0000256" key="4">
    <source>
        <dbReference type="SAM" id="MobiDB-lite"/>
    </source>
</evidence>
<accession>A0A7F5R9P0</accession>
<feature type="compositionally biased region" description="Acidic residues" evidence="4">
    <location>
        <begin position="1596"/>
        <end position="1607"/>
    </location>
</feature>
<dbReference type="OrthoDB" id="9990676at2759"/>
<dbReference type="PROSITE" id="PS50082">
    <property type="entry name" value="WD_REPEATS_2"/>
    <property type="match status" value="9"/>
</dbReference>
<dbReference type="Pfam" id="PF00400">
    <property type="entry name" value="WD40"/>
    <property type="match status" value="8"/>
</dbReference>
<dbReference type="SUPFAM" id="SSF50998">
    <property type="entry name" value="Quinoprotein alcohol dehydrogenase-like"/>
    <property type="match status" value="1"/>
</dbReference>
<keyword evidence="1 3" id="KW-0853">WD repeat</keyword>
<sequence length="1607" mass="182138">MKNQDDAILEVLQGEKIDRWPAPRIIKIFIASTKTDFIEERRLLLENVGPDLQTFYDSQQIEVELVDVHFGASKKDVLNPELFNASINEIKHCYKLSKGCFSLFLIGNKYQPYILPYRIKLDDFNVIYESAKNTGTKYDLLKMWYVKVDEYYVLKDLREVNENDLEEATKEITYILSKTIPHLPDDIQQKLENFLQSELEQKFSFAKDLHSDAREQIVCAIRTLSNIVGSDENYQDVIEERHKITNECERQLQQFIGKVERTIPSENRCYFTVPWKNGGVNTDDSEHEAYLDKFKSQMLSTIKRLIDKYLQEKPELKSRKKIVQENFEENISHLTHCFDQQNHSHSKENLDIISQIEKAVQNNVDKKHSPIIIYGNHFSGKTDTLHALYEKFTSWFPCKLFRIVRYASATPRSSYNLEMLRILCQQISIALKLPEGFLPKDASFDLLYLNNWFQKLLKLFEERNQVLLIFIDDLHRLNILDSDLVSGMSWFPNSLPKNVYIVCTTSLRIDALHFNLTQKETYKNSDSYFELPSNDGDEDQLKLEFDNLEECFGCSAVSRLCSLITCSEYGLTEIELLEILMPTSNSEAVISTDNSNFNFAYFYAICIRMDKLLRKKYLSGKILFEWSHAFIKEFCSKRYLSNQESVKNIHTEISNMFFSEFISEELAKTETENESLPSSEKRCSIESTIHSDVTYTTRHIEEAWIHLLKSGDIQRLKSLILCNFDFLLAAIQTTSVSYIRCVLEHNRCYILDREIELIYYTIRKAGEVLTRDTFQLGTQVISWLRPVSQQGGLMANIVTSAMAWCDGFSLPLLVPMTDWLQPPLPSQSRTMVIPSVRLIEATPNGQHVVCVTDCDPQLWHIMSNRLVHTFKGHSGKILCLTVTKQSQYLLTGSEDISIIVWNLKTLTIHLKIVEHIAPVLSITSALNNSLIVSGGEDSSIIMTSLSTGKLVMKFDHHRGPVTSVKVTSAGDVLVSASQDGIACLWSLESFTLLNCISLNSPVLMTDVSADSVFLLAACADNSLCLRTLATGTELHRFSSHKSKVTSICLTQDSCRAVVGCSDSKVYIYDVHSGKLTKTLTGLPAEVAAVQITEKDDFLLTAGGNRVFFYPFRSADTNVPLVHCNRKSPHNLKPHDGQVTCIDISRDGQLAVSGSTDNLVNVWQLNSHGLLFTLDDHTATVTSVCFAPNCLFVVSGSEDKTIKIWGLTLGTLVSTFTRHQSPILTVYVMMDSSRVISSDQNDIVNIWLADNGQLLQSYSRPSLLTRVTNNMKYVLSTNCDNSLKIWSIVRDEEKYTVSHSEAITCFVLSMDSQFVITGSKDMSLKVWQVAGGKLSQVLIGHTDAVTCVAVSVSNKTQVISGSKDAVLIVWDINTGADLHVLSAHLNAITCVKLSGDGTIAVSGSEDESMIIWDVVRGLQLTSLQVHHPIVGLEPTSDFSRIFLLLKDTQYTPIVCLHNTPAKYVKLPTYCAPDKDIIENPKPLPKRQMRRLLKKEVSLDTYTWQKKYAHLTSNLVIPAVDERFKRRFSVSASMEEISKIPQNKDSQESNLPNKQGSLAQSQHFDQLEALWNKRSPPRRRLHQSLSKQSSLAQSQIDSSDEERELEDVC</sequence>
<dbReference type="InterPro" id="IPR036322">
    <property type="entry name" value="WD40_repeat_dom_sf"/>
</dbReference>
<evidence type="ECO:0000256" key="2">
    <source>
        <dbReference type="ARBA" id="ARBA00022737"/>
    </source>
</evidence>
<dbReference type="InterPro" id="IPR015943">
    <property type="entry name" value="WD40/YVTN_repeat-like_dom_sf"/>
</dbReference>